<evidence type="ECO:0000313" key="3">
    <source>
        <dbReference type="EMBL" id="KAG2220696.1"/>
    </source>
</evidence>
<evidence type="ECO:0000256" key="1">
    <source>
        <dbReference type="SAM" id="Coils"/>
    </source>
</evidence>
<name>A0A8H7S383_9FUNG</name>
<keyword evidence="4" id="KW-1185">Reference proteome</keyword>
<keyword evidence="1" id="KW-0175">Coiled coil</keyword>
<feature type="region of interest" description="Disordered" evidence="2">
    <location>
        <begin position="73"/>
        <end position="101"/>
    </location>
</feature>
<protein>
    <submittedName>
        <fullName evidence="3">Uncharacterized protein</fullName>
    </submittedName>
</protein>
<reference evidence="3 4" key="1">
    <citation type="submission" date="2020-12" db="EMBL/GenBank/DDBJ databases">
        <title>Metabolic potential, ecology and presence of endohyphal bacteria is reflected in genomic diversity of Mucoromycotina.</title>
        <authorList>
            <person name="Muszewska A."/>
            <person name="Okrasinska A."/>
            <person name="Steczkiewicz K."/>
            <person name="Drgas O."/>
            <person name="Orlowska M."/>
            <person name="Perlinska-Lenart U."/>
            <person name="Aleksandrzak-Piekarczyk T."/>
            <person name="Szatraj K."/>
            <person name="Zielenkiewicz U."/>
            <person name="Pilsyk S."/>
            <person name="Malc E."/>
            <person name="Mieczkowski P."/>
            <person name="Kruszewska J.S."/>
            <person name="Biernat P."/>
            <person name="Pawlowska J."/>
        </authorList>
    </citation>
    <scope>NUCLEOTIDE SEQUENCE [LARGE SCALE GENOMIC DNA]</scope>
    <source>
        <strain evidence="3 4">CBS 142.35</strain>
    </source>
</reference>
<feature type="coiled-coil region" evidence="1">
    <location>
        <begin position="30"/>
        <end position="60"/>
    </location>
</feature>
<dbReference type="OrthoDB" id="2442555at2759"/>
<evidence type="ECO:0000256" key="2">
    <source>
        <dbReference type="SAM" id="MobiDB-lite"/>
    </source>
</evidence>
<comment type="caution">
    <text evidence="3">The sequence shown here is derived from an EMBL/GenBank/DDBJ whole genome shotgun (WGS) entry which is preliminary data.</text>
</comment>
<organism evidence="3 4">
    <name type="scientific">Circinella minor</name>
    <dbReference type="NCBI Taxonomy" id="1195481"/>
    <lineage>
        <taxon>Eukaryota</taxon>
        <taxon>Fungi</taxon>
        <taxon>Fungi incertae sedis</taxon>
        <taxon>Mucoromycota</taxon>
        <taxon>Mucoromycotina</taxon>
        <taxon>Mucoromycetes</taxon>
        <taxon>Mucorales</taxon>
        <taxon>Lichtheimiaceae</taxon>
        <taxon>Circinella</taxon>
    </lineage>
</organism>
<accession>A0A8H7S383</accession>
<sequence>MDDEGVVEAQDPYHIVDTDFDGGKNGIRSLVSLTRAVNNLEKHEVELEESEHTRQNHAMERVELNSKLRIASNQNIKKNETSKRGRPNMKPKKEVTNPRGSSRKYTDEFIVELIDTIQNVTLSAAGADRVLRVPERSTQTYYARFRDGEPYLPSQPQEKLREEFQVYITQSGLQKTSCEALWTYHEKSYKNSQIFNLHLKRSFGRSRRGTPAKAVVSNNRGVNISILGAIAAEGVVNLSLRKPQAVTGGSKKRKTEDGEQRLVSKLWITHTSLVQETVAKRGFQAGVKRELLTKADLTPRIVASAH</sequence>
<dbReference type="Proteomes" id="UP000646827">
    <property type="component" value="Unassembled WGS sequence"/>
</dbReference>
<proteinExistence type="predicted"/>
<dbReference type="EMBL" id="JAEPRB010000132">
    <property type="protein sequence ID" value="KAG2220696.1"/>
    <property type="molecule type" value="Genomic_DNA"/>
</dbReference>
<gene>
    <name evidence="3" type="ORF">INT45_012560</name>
</gene>
<evidence type="ECO:0000313" key="4">
    <source>
        <dbReference type="Proteomes" id="UP000646827"/>
    </source>
</evidence>
<dbReference type="AlphaFoldDB" id="A0A8H7S383"/>